<comment type="caution">
    <text evidence="2">The sequence shown here is derived from an EMBL/GenBank/DDBJ whole genome shotgun (WGS) entry which is preliminary data.</text>
</comment>
<feature type="compositionally biased region" description="Polar residues" evidence="1">
    <location>
        <begin position="189"/>
        <end position="198"/>
    </location>
</feature>
<reference evidence="2 3" key="1">
    <citation type="submission" date="2015-11" db="EMBL/GenBank/DDBJ databases">
        <title>Expanding the genomic diversity of Burkholderia species for the development of highly accurate diagnostics.</title>
        <authorList>
            <person name="Sahl J."/>
            <person name="Keim P."/>
            <person name="Wagner D."/>
        </authorList>
    </citation>
    <scope>NUCLEOTIDE SEQUENCE [LARGE SCALE GENOMIC DNA]</scope>
    <source>
        <strain evidence="2 3">MSMB2087WGS</strain>
    </source>
</reference>
<proteinExistence type="predicted"/>
<name>A0A125DMC9_9BURK</name>
<protein>
    <submittedName>
        <fullName evidence="2">Uncharacterized protein</fullName>
    </submittedName>
</protein>
<evidence type="ECO:0000256" key="1">
    <source>
        <dbReference type="SAM" id="MobiDB-lite"/>
    </source>
</evidence>
<accession>A0A125DMC9</accession>
<dbReference type="Proteomes" id="UP000060630">
    <property type="component" value="Unassembled WGS sequence"/>
</dbReference>
<dbReference type="RefSeq" id="WP_060192372.1">
    <property type="nucleotide sequence ID" value="NZ_LPHD01000049.1"/>
</dbReference>
<evidence type="ECO:0000313" key="3">
    <source>
        <dbReference type="Proteomes" id="UP000060630"/>
    </source>
</evidence>
<dbReference type="EMBL" id="LPHD01000049">
    <property type="protein sequence ID" value="KWA83997.1"/>
    <property type="molecule type" value="Genomic_DNA"/>
</dbReference>
<sequence length="205" mass="23279">MLDILNGLFLAATLLSNITLYSDEDYRFPEQRETVTAVSTHREWWREDGNGKCKYTGVMVPFVRDWEQVVKQGELETVLPPEPDKTVGQAFIINRKVCGDKVEPVFRTAEIQRTFSGFLYKHSIAAFDVTEMRPDQRPRWLEQVLRRVERVAAHDEQAKAFLEFNKTASFDKMPADVDALLKSLGNKPGDTSVSSTQEAAPATPQ</sequence>
<evidence type="ECO:0000313" key="2">
    <source>
        <dbReference type="EMBL" id="KWA83997.1"/>
    </source>
</evidence>
<gene>
    <name evidence="2" type="ORF">WL29_21775</name>
</gene>
<feature type="region of interest" description="Disordered" evidence="1">
    <location>
        <begin position="181"/>
        <end position="205"/>
    </location>
</feature>
<organism evidence="2 3">
    <name type="scientific">Burkholderia ubonensis</name>
    <dbReference type="NCBI Taxonomy" id="101571"/>
    <lineage>
        <taxon>Bacteria</taxon>
        <taxon>Pseudomonadati</taxon>
        <taxon>Pseudomonadota</taxon>
        <taxon>Betaproteobacteria</taxon>
        <taxon>Burkholderiales</taxon>
        <taxon>Burkholderiaceae</taxon>
        <taxon>Burkholderia</taxon>
        <taxon>Burkholderia cepacia complex</taxon>
    </lineage>
</organism>
<dbReference type="AlphaFoldDB" id="A0A125DMC9"/>